<dbReference type="AlphaFoldDB" id="K0TNX6"/>
<evidence type="ECO:0000256" key="1">
    <source>
        <dbReference type="SAM" id="MobiDB-lite"/>
    </source>
</evidence>
<evidence type="ECO:0000313" key="3">
    <source>
        <dbReference type="Proteomes" id="UP000266841"/>
    </source>
</evidence>
<dbReference type="Proteomes" id="UP000266841">
    <property type="component" value="Unassembled WGS sequence"/>
</dbReference>
<dbReference type="eggNOG" id="ENOG502QYJ0">
    <property type="taxonomic scope" value="Eukaryota"/>
</dbReference>
<protein>
    <submittedName>
        <fullName evidence="2">Uncharacterized protein</fullName>
    </submittedName>
</protein>
<reference evidence="2 3" key="1">
    <citation type="journal article" date="2012" name="Genome Biol.">
        <title>Genome and low-iron response of an oceanic diatom adapted to chronic iron limitation.</title>
        <authorList>
            <person name="Lommer M."/>
            <person name="Specht M."/>
            <person name="Roy A.S."/>
            <person name="Kraemer L."/>
            <person name="Andreson R."/>
            <person name="Gutowska M.A."/>
            <person name="Wolf J."/>
            <person name="Bergner S.V."/>
            <person name="Schilhabel M.B."/>
            <person name="Klostermeier U.C."/>
            <person name="Beiko R.G."/>
            <person name="Rosenstiel P."/>
            <person name="Hippler M."/>
            <person name="Laroche J."/>
        </authorList>
    </citation>
    <scope>NUCLEOTIDE SEQUENCE [LARGE SCALE GENOMIC DNA]</scope>
    <source>
        <strain evidence="2 3">CCMP1005</strain>
    </source>
</reference>
<dbReference type="InterPro" id="IPR016084">
    <property type="entry name" value="Haem_Oase-like_multi-hlx"/>
</dbReference>
<proteinExistence type="predicted"/>
<sequence length="440" mass="48328">MTITFTDEDEGLASTDVRRVTKRISMLRGLSSRAISIGDVVAVDEEEDVDDDAPPHIASKISRNIARRLSVAHIPAADLEDEDTSHITPTSTEPADKIDRAYDSTTSKGAEGGLFRASMTAIRKSHHEARQIRTALILLGLFTDKDLYRDWISVFYAVNKELELKMKSPQFKSGQAGNELKILKELQKLGETYYFSELYEKDLKYLYGVSTQSQLETRINECLKNKPNAQDFRLYVSKMTKASEIAGALFDLWGVFIVGGGATAKQRASKMCGDRGVNVYQNVSGPGREKRKRDFIAFWDSLAAPASSEFGTIEDSADVCMRKMNATIKDLSANPWWLKYLSAMSLAVAVGIGAVAYKLLGTVPLFRTEVAMSSIKQLDHSQLLGVGAHGVFLTSAPGTQVTSAPSMVASPQMQSHYFIVISCRSDLGGHEAAQSMTRLA</sequence>
<keyword evidence="3" id="KW-1185">Reference proteome</keyword>
<dbReference type="EMBL" id="AGNL01004083">
    <property type="protein sequence ID" value="EJK73942.1"/>
    <property type="molecule type" value="Genomic_DNA"/>
</dbReference>
<comment type="caution">
    <text evidence="2">The sequence shown here is derived from an EMBL/GenBank/DDBJ whole genome shotgun (WGS) entry which is preliminary data.</text>
</comment>
<dbReference type="OrthoDB" id="200511at2759"/>
<dbReference type="Gene3D" id="1.20.910.10">
    <property type="entry name" value="Heme oxygenase-like"/>
    <property type="match status" value="1"/>
</dbReference>
<name>K0TNX6_THAOC</name>
<organism evidence="2 3">
    <name type="scientific">Thalassiosira oceanica</name>
    <name type="common">Marine diatom</name>
    <dbReference type="NCBI Taxonomy" id="159749"/>
    <lineage>
        <taxon>Eukaryota</taxon>
        <taxon>Sar</taxon>
        <taxon>Stramenopiles</taxon>
        <taxon>Ochrophyta</taxon>
        <taxon>Bacillariophyta</taxon>
        <taxon>Coscinodiscophyceae</taxon>
        <taxon>Thalassiosirophycidae</taxon>
        <taxon>Thalassiosirales</taxon>
        <taxon>Thalassiosiraceae</taxon>
        <taxon>Thalassiosira</taxon>
    </lineage>
</organism>
<feature type="region of interest" description="Disordered" evidence="1">
    <location>
        <begin position="80"/>
        <end position="103"/>
    </location>
</feature>
<evidence type="ECO:0000313" key="2">
    <source>
        <dbReference type="EMBL" id="EJK73942.1"/>
    </source>
</evidence>
<gene>
    <name evidence="2" type="ORF">THAOC_04411</name>
</gene>
<accession>K0TNX6</accession>